<dbReference type="EMBL" id="BAABBQ010000001">
    <property type="protein sequence ID" value="GAA4022694.1"/>
    <property type="molecule type" value="Genomic_DNA"/>
</dbReference>
<gene>
    <name evidence="2" type="ORF">GCM10022280_24220</name>
</gene>
<evidence type="ECO:0000313" key="3">
    <source>
        <dbReference type="Proteomes" id="UP001500235"/>
    </source>
</evidence>
<feature type="chain" id="PRO_5045630246" evidence="1">
    <location>
        <begin position="21"/>
        <end position="237"/>
    </location>
</feature>
<comment type="caution">
    <text evidence="2">The sequence shown here is derived from an EMBL/GenBank/DDBJ whole genome shotgun (WGS) entry which is preliminary data.</text>
</comment>
<reference evidence="3" key="1">
    <citation type="journal article" date="2019" name="Int. J. Syst. Evol. Microbiol.">
        <title>The Global Catalogue of Microorganisms (GCM) 10K type strain sequencing project: providing services to taxonomists for standard genome sequencing and annotation.</title>
        <authorList>
            <consortium name="The Broad Institute Genomics Platform"/>
            <consortium name="The Broad Institute Genome Sequencing Center for Infectious Disease"/>
            <person name="Wu L."/>
            <person name="Ma J."/>
        </authorList>
    </citation>
    <scope>NUCLEOTIDE SEQUENCE [LARGE SCALE GENOMIC DNA]</scope>
    <source>
        <strain evidence="3">JCM 17563</strain>
    </source>
</reference>
<keyword evidence="3" id="KW-1185">Reference proteome</keyword>
<sequence>MLHRIALAVVMGCAATMASAQGSPARQAQPDTFDNRIRERDFFEHSLQADRGFSARSYATALTFAGCANGLQPAAVAAVLQTPAASREEEAAVQRLVSQVRACGRREGVHPALLRGALAEVSWKATAPAASAAPAEISIDDVESFIKRGPAGEARIKVNNLPIASVARCQVLALPAAAREVLATPAGSPQEQAAAARLYGGSRLCGGVEGLGKTPVVAIRAALADAFYQQSKATGRP</sequence>
<keyword evidence="1" id="KW-0732">Signal</keyword>
<accession>A0ABP7T8L6</accession>
<proteinExistence type="predicted"/>
<evidence type="ECO:0000256" key="1">
    <source>
        <dbReference type="SAM" id="SignalP"/>
    </source>
</evidence>
<name>A0ABP7T8L6_9SPHN</name>
<feature type="signal peptide" evidence="1">
    <location>
        <begin position="1"/>
        <end position="20"/>
    </location>
</feature>
<evidence type="ECO:0000313" key="2">
    <source>
        <dbReference type="EMBL" id="GAA4022694.1"/>
    </source>
</evidence>
<protein>
    <submittedName>
        <fullName evidence="2">Uncharacterized protein</fullName>
    </submittedName>
</protein>
<organism evidence="2 3">
    <name type="scientific">Sphingomonas swuensis</name>
    <dbReference type="NCBI Taxonomy" id="977800"/>
    <lineage>
        <taxon>Bacteria</taxon>
        <taxon>Pseudomonadati</taxon>
        <taxon>Pseudomonadota</taxon>
        <taxon>Alphaproteobacteria</taxon>
        <taxon>Sphingomonadales</taxon>
        <taxon>Sphingomonadaceae</taxon>
        <taxon>Sphingomonas</taxon>
    </lineage>
</organism>
<dbReference type="Proteomes" id="UP001500235">
    <property type="component" value="Unassembled WGS sequence"/>
</dbReference>